<dbReference type="InterPro" id="IPR003360">
    <property type="entry name" value="US22-like"/>
</dbReference>
<accession>A0AAU7E1W3</accession>
<organism evidence="1">
    <name type="scientific">Lemniscomys rat herpesvirus</name>
    <dbReference type="NCBI Taxonomy" id="3141920"/>
    <lineage>
        <taxon>Viruses</taxon>
        <taxon>Duplodnaviria</taxon>
        <taxon>Heunggongvirae</taxon>
        <taxon>Peploviricota</taxon>
        <taxon>Herviviricetes</taxon>
        <taxon>Herpesvirales</taxon>
    </lineage>
</organism>
<proteinExistence type="predicted"/>
<reference evidence="1" key="2">
    <citation type="submission" date="2024-02" db="EMBL/GenBank/DDBJ databases">
        <authorList>
            <person name="Hu B."/>
        </authorList>
    </citation>
    <scope>NUCLEOTIDE SEQUENCE</scope>
    <source>
        <strain evidence="1">3A/Kenya/RNAKID2118/2016</strain>
    </source>
</reference>
<name>A0AAU7E1W3_9VIRU</name>
<sequence length="327" mass="37027">MAPAESLRSLLADFEYVERLVMVHLDRRVKLMRPKNCVLCVGRRWREVEDGEAEEDRLSRYLCCPEDLRFVGTLTPKKDPVDGEMCRLTRFGAYPEIYLGRRGHVFAYVRTSRSDAVMMVARDVDELIREGVRSHGLLNENRSGGTLRGTFAIALAACRTAYDVAVWREEAVGRRVTLGDGSSMFPCDSFFAGCGLELRSRWAVEAEAEEMEVFGLICEPVATPPLVISVDQDGRVYAATVFSGSPVLLADTLDEFVNCGIVRYGRNVLFFGSGIERKLSRETECPDGRDHRRFDLRPPDSVSQIRFQRGGWRGALRRAMRVLRIFR</sequence>
<reference evidence="1" key="1">
    <citation type="journal article" date="2024" name="Microbiome">
        <title>Substantial viral diversity in bats and rodents from East Africa: insights into evolution, recombination, and cocirculation.</title>
        <authorList>
            <person name="Wang D."/>
            <person name="Yang X."/>
            <person name="Ren Z."/>
            <person name="Hu B."/>
            <person name="Zhao H."/>
            <person name="Yang K."/>
            <person name="Shi P."/>
            <person name="Zhang Z."/>
            <person name="Feng Q."/>
            <person name="Nawenja C.V."/>
            <person name="Obanda V."/>
            <person name="Robert K."/>
            <person name="Nalikka B."/>
            <person name="Waruhiu C.N."/>
            <person name="Ochola G.O."/>
            <person name="Onyuok S.O."/>
            <person name="Ochieng H."/>
            <person name="Li B."/>
            <person name="Zhu Y."/>
            <person name="Si H."/>
            <person name="Yin J."/>
            <person name="Kristiansen K."/>
            <person name="Jin X."/>
            <person name="Xu X."/>
            <person name="Xiao M."/>
            <person name="Agwanda B."/>
            <person name="Ommeh S."/>
            <person name="Li J."/>
            <person name="Shi Z.L."/>
        </authorList>
    </citation>
    <scope>NUCLEOTIDE SEQUENCE</scope>
    <source>
        <strain evidence="1">3A/Kenya/RNAKID2118/2016</strain>
    </source>
</reference>
<dbReference type="EMBL" id="PP711850">
    <property type="protein sequence ID" value="XBH23762.1"/>
    <property type="molecule type" value="Genomic_DNA"/>
</dbReference>
<dbReference type="Pfam" id="PF02393">
    <property type="entry name" value="US22"/>
    <property type="match status" value="2"/>
</dbReference>
<evidence type="ECO:0000313" key="1">
    <source>
        <dbReference type="EMBL" id="XBH23762.1"/>
    </source>
</evidence>
<protein>
    <submittedName>
        <fullName evidence="1">Tegument protein UL23</fullName>
    </submittedName>
</protein>